<gene>
    <name evidence="1" type="ORF">PQR01_29565</name>
</gene>
<organism evidence="1 2">
    <name type="scientific">Paraburkholderia rhynchosiae</name>
    <dbReference type="NCBI Taxonomy" id="487049"/>
    <lineage>
        <taxon>Bacteria</taxon>
        <taxon>Pseudomonadati</taxon>
        <taxon>Pseudomonadota</taxon>
        <taxon>Betaproteobacteria</taxon>
        <taxon>Burkholderiales</taxon>
        <taxon>Burkholderiaceae</taxon>
        <taxon>Paraburkholderia</taxon>
    </lineage>
</organism>
<comment type="caution">
    <text evidence="1">The sequence shown here is derived from an EMBL/GenBank/DDBJ whole genome shotgun (WGS) entry which is preliminary data.</text>
</comment>
<accession>A0ACC7NLZ6</accession>
<proteinExistence type="predicted"/>
<evidence type="ECO:0000313" key="1">
    <source>
        <dbReference type="EMBL" id="MFM0107503.1"/>
    </source>
</evidence>
<protein>
    <submittedName>
        <fullName evidence="1">Uncharacterized protein</fullName>
    </submittedName>
</protein>
<dbReference type="EMBL" id="JAQQDW010000082">
    <property type="protein sequence ID" value="MFM0107503.1"/>
    <property type="molecule type" value="Genomic_DNA"/>
</dbReference>
<sequence>MKASRILSAVFVLLALALGSLATGGCTSATDSGASGTSGTSSGSGGY</sequence>
<dbReference type="Proteomes" id="UP001629235">
    <property type="component" value="Unassembled WGS sequence"/>
</dbReference>
<name>A0ACC7NLZ6_9BURK</name>
<evidence type="ECO:0000313" key="2">
    <source>
        <dbReference type="Proteomes" id="UP001629235"/>
    </source>
</evidence>
<keyword evidence="2" id="KW-1185">Reference proteome</keyword>
<reference evidence="1 2" key="1">
    <citation type="journal article" date="2024" name="Chem. Sci.">
        <title>Discovery of megapolipeptins by genome mining of a Burkholderiales bacteria collection.</title>
        <authorList>
            <person name="Paulo B.S."/>
            <person name="Recchia M.J.J."/>
            <person name="Lee S."/>
            <person name="Fergusson C.H."/>
            <person name="Romanowski S.B."/>
            <person name="Hernandez A."/>
            <person name="Krull N."/>
            <person name="Liu D.Y."/>
            <person name="Cavanagh H."/>
            <person name="Bos A."/>
            <person name="Gray C.A."/>
            <person name="Murphy B.T."/>
            <person name="Linington R.G."/>
            <person name="Eustaquio A.S."/>
        </authorList>
    </citation>
    <scope>NUCLEOTIDE SEQUENCE [LARGE SCALE GENOMIC DNA]</scope>
    <source>
        <strain evidence="1 2">RL18-126-BIB-B</strain>
    </source>
</reference>